<dbReference type="SUPFAM" id="SSF47769">
    <property type="entry name" value="SAM/Pointed domain"/>
    <property type="match status" value="1"/>
</dbReference>
<accession>A0A7D9JFS4</accession>
<feature type="non-terminal residue" evidence="2">
    <location>
        <position position="1"/>
    </location>
</feature>
<dbReference type="PROSITE" id="PS50105">
    <property type="entry name" value="SAM_DOMAIN"/>
    <property type="match status" value="1"/>
</dbReference>
<dbReference type="Gene3D" id="1.10.150.50">
    <property type="entry name" value="Transcription Factor, Ets-1"/>
    <property type="match status" value="1"/>
</dbReference>
<gene>
    <name evidence="2" type="ORF">PACLA_8A032412</name>
</gene>
<dbReference type="AlphaFoldDB" id="A0A7D9JFS4"/>
<dbReference type="PANTHER" id="PTHR31025:SF9">
    <property type="entry name" value="SI:DKEY-286J15.1"/>
    <property type="match status" value="1"/>
</dbReference>
<evidence type="ECO:0000313" key="2">
    <source>
        <dbReference type="EMBL" id="CAB4028765.1"/>
    </source>
</evidence>
<dbReference type="Proteomes" id="UP001152795">
    <property type="component" value="Unassembled WGS sequence"/>
</dbReference>
<proteinExistence type="predicted"/>
<dbReference type="EMBL" id="CACRXK020015704">
    <property type="protein sequence ID" value="CAB4028765.1"/>
    <property type="molecule type" value="Genomic_DNA"/>
</dbReference>
<comment type="caution">
    <text evidence="2">The sequence shown here is derived from an EMBL/GenBank/DDBJ whole genome shotgun (WGS) entry which is preliminary data.</text>
</comment>
<evidence type="ECO:0000256" key="1">
    <source>
        <dbReference type="SAM" id="MobiDB-lite"/>
    </source>
</evidence>
<name>A0A7D9JFS4_PARCT</name>
<dbReference type="SMART" id="SM00454">
    <property type="entry name" value="SAM"/>
    <property type="match status" value="1"/>
</dbReference>
<dbReference type="Pfam" id="PF00536">
    <property type="entry name" value="SAM_1"/>
    <property type="match status" value="1"/>
</dbReference>
<protein>
    <submittedName>
        <fullName evidence="2">Sterile alpha motif domain-containing 3-like isoform X1</fullName>
    </submittedName>
</protein>
<dbReference type="InterPro" id="IPR001660">
    <property type="entry name" value="SAM"/>
</dbReference>
<feature type="compositionally biased region" description="Low complexity" evidence="1">
    <location>
        <begin position="100"/>
        <end position="112"/>
    </location>
</feature>
<feature type="region of interest" description="Disordered" evidence="1">
    <location>
        <begin position="70"/>
        <end position="114"/>
    </location>
</feature>
<keyword evidence="3" id="KW-1185">Reference proteome</keyword>
<evidence type="ECO:0000313" key="3">
    <source>
        <dbReference type="Proteomes" id="UP001152795"/>
    </source>
</evidence>
<dbReference type="InterPro" id="IPR013761">
    <property type="entry name" value="SAM/pointed_sf"/>
</dbReference>
<organism evidence="2 3">
    <name type="scientific">Paramuricea clavata</name>
    <name type="common">Red gorgonian</name>
    <name type="synonym">Violescent sea-whip</name>
    <dbReference type="NCBI Taxonomy" id="317549"/>
    <lineage>
        <taxon>Eukaryota</taxon>
        <taxon>Metazoa</taxon>
        <taxon>Cnidaria</taxon>
        <taxon>Anthozoa</taxon>
        <taxon>Octocorallia</taxon>
        <taxon>Malacalcyonacea</taxon>
        <taxon>Plexauridae</taxon>
        <taxon>Paramuricea</taxon>
    </lineage>
</organism>
<reference evidence="2" key="1">
    <citation type="submission" date="2020-04" db="EMBL/GenBank/DDBJ databases">
        <authorList>
            <person name="Alioto T."/>
            <person name="Alioto T."/>
            <person name="Gomez Garrido J."/>
        </authorList>
    </citation>
    <scope>NUCLEOTIDE SEQUENCE</scope>
    <source>
        <strain evidence="2">A484AB</strain>
    </source>
</reference>
<sequence>MDKIPTVTYTAEEVSEWLKSNGFEAFCDTFKDEDVDGEAFACLSETALGSLVDKVGPRMKLLRIIKQMKRNDGDSGSSGGSNVSSWDLESLESPNSQDLPRSSSPMSSSPTPDQRRDVCRAIITTFPFLADVGGGYETWYRHLGDKVKNELRNETSDPVVLARKRKSVGDPELSTKVPTSRRGIINWDPPAVNGEDEATNRAHVSWMQKEYKRKTPNMNLVKQKMMLTFSFRRKLVNVGKMSLKEIDLTYPFLFEHEQLQDEYERLVSDENVKMISKNINELAPRILKVAQSRGIKQMAGLIEACLEDNEEEEDTLTDDEKVVVALSVLPHLLERPTKKNPHPENFLYQTADNPEALAKESSSPMSPYIIFCEDNNGSVNRIFIAAEKRVLMEADDILAAVS</sequence>
<dbReference type="OrthoDB" id="5965259at2759"/>
<dbReference type="PANTHER" id="PTHR31025">
    <property type="entry name" value="SI:CH211-196P9.1-RELATED"/>
    <property type="match status" value="1"/>
</dbReference>
<dbReference type="CDD" id="cd09487">
    <property type="entry name" value="SAM_superfamily"/>
    <property type="match status" value="1"/>
</dbReference>